<dbReference type="STRING" id="1509407.A0A0L1J0K0"/>
<dbReference type="OrthoDB" id="5413269at2759"/>
<evidence type="ECO:0000313" key="1">
    <source>
        <dbReference type="EMBL" id="KNG85190.1"/>
    </source>
</evidence>
<proteinExistence type="predicted"/>
<reference evidence="1 2" key="1">
    <citation type="submission" date="2014-06" db="EMBL/GenBank/DDBJ databases">
        <title>The Genome of the Aflatoxigenic Filamentous Fungus Aspergillus nomius.</title>
        <authorList>
            <person name="Moore M.G."/>
            <person name="Shannon B.M."/>
            <person name="Brian M.M."/>
        </authorList>
    </citation>
    <scope>NUCLEOTIDE SEQUENCE [LARGE SCALE GENOMIC DNA]</scope>
    <source>
        <strain evidence="1 2">NRRL 13137</strain>
    </source>
</reference>
<protein>
    <submittedName>
        <fullName evidence="1">Uncharacterized protein</fullName>
    </submittedName>
</protein>
<dbReference type="GeneID" id="26808948"/>
<dbReference type="AlphaFoldDB" id="A0A0L1J0K0"/>
<dbReference type="RefSeq" id="XP_015406113.1">
    <property type="nucleotide sequence ID" value="XM_015552400.1"/>
</dbReference>
<dbReference type="EMBL" id="JNOM01000169">
    <property type="protein sequence ID" value="KNG85190.1"/>
    <property type="molecule type" value="Genomic_DNA"/>
</dbReference>
<evidence type="ECO:0000313" key="2">
    <source>
        <dbReference type="Proteomes" id="UP000037505"/>
    </source>
</evidence>
<sequence>MTTTYTINFQNKRGADSNYAVFMEPPVLSSSGTSPDVFMNVWYSTFVPNNGYFDIKTGVDYYAWVGTATAKPAPGVMVNTGMSLPARLGQGTTAGDTFNMVIKRNFPTIAQSTPRAVASAYEIDTGTDFPVPNERYLIGLGKVNNRGVVAPVASTNPFNNMKIQLTPKMKFYILESTFEAGVIVDYQSVTREAAVIDFTSGQGAGKFYAVVTQDDTGNFTVQYFDNY</sequence>
<dbReference type="Proteomes" id="UP000037505">
    <property type="component" value="Unassembled WGS sequence"/>
</dbReference>
<organism evidence="1 2">
    <name type="scientific">Aspergillus nomiae NRRL (strain ATCC 15546 / NRRL 13137 / CBS 260.88 / M93)</name>
    <dbReference type="NCBI Taxonomy" id="1509407"/>
    <lineage>
        <taxon>Eukaryota</taxon>
        <taxon>Fungi</taxon>
        <taxon>Dikarya</taxon>
        <taxon>Ascomycota</taxon>
        <taxon>Pezizomycotina</taxon>
        <taxon>Eurotiomycetes</taxon>
        <taxon>Eurotiomycetidae</taxon>
        <taxon>Eurotiales</taxon>
        <taxon>Aspergillaceae</taxon>
        <taxon>Aspergillus</taxon>
        <taxon>Aspergillus subgen. Circumdati</taxon>
    </lineage>
</organism>
<keyword evidence="2" id="KW-1185">Reference proteome</keyword>
<name>A0A0L1J0K0_ASPN3</name>
<comment type="caution">
    <text evidence="1">The sequence shown here is derived from an EMBL/GenBank/DDBJ whole genome shotgun (WGS) entry which is preliminary data.</text>
</comment>
<gene>
    <name evidence="1" type="ORF">ANOM_007144</name>
</gene>
<accession>A0A0L1J0K0</accession>